<evidence type="ECO:0000313" key="1">
    <source>
        <dbReference type="EMBL" id="KAK7361694.1"/>
    </source>
</evidence>
<protein>
    <submittedName>
        <fullName evidence="1">Uncharacterized protein</fullName>
    </submittedName>
</protein>
<sequence>MIHRGRSRSGSWYERYVDCIEPGIAHACQTCVRLKPQKSGWGIASGSNREHTSRLRFHSRKAKYPRIVDIHKVITYNIYLVLYFDSGAIIEKTFY</sequence>
<gene>
    <name evidence="1" type="ORF">VNO77_03768</name>
</gene>
<dbReference type="AlphaFoldDB" id="A0AAN9MVG4"/>
<dbReference type="Proteomes" id="UP001367508">
    <property type="component" value="Unassembled WGS sequence"/>
</dbReference>
<proteinExistence type="predicted"/>
<dbReference type="EMBL" id="JAYMYQ010000001">
    <property type="protein sequence ID" value="KAK7361694.1"/>
    <property type="molecule type" value="Genomic_DNA"/>
</dbReference>
<comment type="caution">
    <text evidence="1">The sequence shown here is derived from an EMBL/GenBank/DDBJ whole genome shotgun (WGS) entry which is preliminary data.</text>
</comment>
<reference evidence="1 2" key="1">
    <citation type="submission" date="2024-01" db="EMBL/GenBank/DDBJ databases">
        <title>The genomes of 5 underutilized Papilionoideae crops provide insights into root nodulation and disease resistanc.</title>
        <authorList>
            <person name="Jiang F."/>
        </authorList>
    </citation>
    <scope>NUCLEOTIDE SEQUENCE [LARGE SCALE GENOMIC DNA]</scope>
    <source>
        <strain evidence="1">LVBAO_FW01</strain>
        <tissue evidence="1">Leaves</tissue>
    </source>
</reference>
<name>A0AAN9MVG4_CANGL</name>
<keyword evidence="2" id="KW-1185">Reference proteome</keyword>
<organism evidence="1 2">
    <name type="scientific">Canavalia gladiata</name>
    <name type="common">Sword bean</name>
    <name type="synonym">Dolichos gladiatus</name>
    <dbReference type="NCBI Taxonomy" id="3824"/>
    <lineage>
        <taxon>Eukaryota</taxon>
        <taxon>Viridiplantae</taxon>
        <taxon>Streptophyta</taxon>
        <taxon>Embryophyta</taxon>
        <taxon>Tracheophyta</taxon>
        <taxon>Spermatophyta</taxon>
        <taxon>Magnoliopsida</taxon>
        <taxon>eudicotyledons</taxon>
        <taxon>Gunneridae</taxon>
        <taxon>Pentapetalae</taxon>
        <taxon>rosids</taxon>
        <taxon>fabids</taxon>
        <taxon>Fabales</taxon>
        <taxon>Fabaceae</taxon>
        <taxon>Papilionoideae</taxon>
        <taxon>50 kb inversion clade</taxon>
        <taxon>NPAAA clade</taxon>
        <taxon>indigoferoid/millettioid clade</taxon>
        <taxon>Phaseoleae</taxon>
        <taxon>Canavalia</taxon>
    </lineage>
</organism>
<accession>A0AAN9MVG4</accession>
<evidence type="ECO:0000313" key="2">
    <source>
        <dbReference type="Proteomes" id="UP001367508"/>
    </source>
</evidence>